<dbReference type="Pfam" id="PF00651">
    <property type="entry name" value="BTB"/>
    <property type="match status" value="3"/>
</dbReference>
<dbReference type="OMA" id="MNSEGWT"/>
<accession>A0A336K0J1</accession>
<dbReference type="AlphaFoldDB" id="A0A336K0J1"/>
<evidence type="ECO:0000313" key="2">
    <source>
        <dbReference type="EMBL" id="SSW97907.1"/>
    </source>
</evidence>
<feature type="domain" description="BTB" evidence="1">
    <location>
        <begin position="556"/>
        <end position="623"/>
    </location>
</feature>
<dbReference type="SMART" id="SM00225">
    <property type="entry name" value="BTB"/>
    <property type="match status" value="3"/>
</dbReference>
<reference evidence="2" key="1">
    <citation type="submission" date="2018-04" db="EMBL/GenBank/DDBJ databases">
        <authorList>
            <person name="Go L.Y."/>
            <person name="Mitchell J.A."/>
        </authorList>
    </citation>
    <scope>NUCLEOTIDE SEQUENCE</scope>
    <source>
        <tissue evidence="2">Whole organism</tissue>
    </source>
</reference>
<dbReference type="PROSITE" id="PS50097">
    <property type="entry name" value="BTB"/>
    <property type="match status" value="3"/>
</dbReference>
<name>A0A336K0J1_CULSO</name>
<dbReference type="EMBL" id="UFQT01000034">
    <property type="protein sequence ID" value="SSX18293.1"/>
    <property type="molecule type" value="Genomic_DNA"/>
</dbReference>
<dbReference type="VEuPathDB" id="VectorBase:CSON009033"/>
<dbReference type="Gene3D" id="3.30.710.10">
    <property type="entry name" value="Potassium Channel Kv1.1, Chain A"/>
    <property type="match status" value="3"/>
</dbReference>
<dbReference type="CDD" id="cd18186">
    <property type="entry name" value="BTB_POZ_ZBTB_KLHL-like"/>
    <property type="match status" value="2"/>
</dbReference>
<sequence length="868" mass="101384">MARQTINNYIDLIQNISASFEDENSKDVCFTFRDSSIKLKAHKFLLETASPVFKTMLSGNFRENFEVKIDDIHPNIFKLLLSGIYLKEINFKSNDVKIAADLYNAAEKYDIQNIRDICVRFMLKKCLSPYINFIYTFARVFDLELLQDTCENNFRDKTYAVCSEFLKTKSLKDDILAEFLGLEDLFIKSEFDLYMTLEILVETKRLSSYSKSLSQIRFLSMDMQKVLSCDLLSFEEKCQVLSNIDGKRNYVEPIMQMPENLSKETEPRCFPNHDYDEDDSRYCFWITILLIYVTFVFKDSEVEIKAHKLVLENASPVFKSMFSGNFAEDDKVEIHDIKPDIFQVLMNGIYLRPVSIQESDLEFAADLYYAAEKYDIGDIRDLSSSFMIKNCHSGNIHFLLKKAKMFDLTELKFACKNFFLKNTYEVLCVHFRLKVDDDTYSELFALEGLRIQSEFELYLALQQMWKLKRLADYTKCLKQIRFLTMDIRFVLLCDLLSTEEKCAIISNIEARTYNDTPTIPMPSHLSTETNSHNFNVNVYKNLIGKLSNMITDETRKDVTFVFKDSEEEIKAHKCVLESASPVFKSMFSGNFSEDDKVEIEDIKPDVFQILLNGIYLIPISIKESDVHLAADLYYAAEKYDIEDIRNLSSNFMIKNCHAGNVHLLFQKAKMFNLTELEKTCKNYFAQNTYAVLASHIGLLVKDDTLSELFALENLRIKYEFELYLALQVMSERNIIDDHSKCLKQIRFLTMNTRTVLLCDLIDSEDKCYIISNIEALKYHERSILEMPSDISTETKSRLWGSFSEPQRQRFWIAILLRLDDYTSYLPIFYKFMNIPEESKQIIEKTVQIAREDQVNHETITKLKGIIFK</sequence>
<dbReference type="PANTHER" id="PTHR45774">
    <property type="entry name" value="BTB/POZ DOMAIN-CONTAINING"/>
    <property type="match status" value="1"/>
</dbReference>
<protein>
    <submittedName>
        <fullName evidence="2">CSON009033 protein</fullName>
    </submittedName>
</protein>
<dbReference type="InterPro" id="IPR000210">
    <property type="entry name" value="BTB/POZ_dom"/>
</dbReference>
<dbReference type="PANTHER" id="PTHR45774:SF4">
    <property type="entry name" value="AXUNDEAD, ISOFORM F"/>
    <property type="match status" value="1"/>
</dbReference>
<proteinExistence type="predicted"/>
<feature type="domain" description="BTB" evidence="1">
    <location>
        <begin position="26"/>
        <end position="93"/>
    </location>
</feature>
<dbReference type="EMBL" id="UFQS01000034">
    <property type="protein sequence ID" value="SSW97907.1"/>
    <property type="molecule type" value="Genomic_DNA"/>
</dbReference>
<dbReference type="GO" id="GO:0005829">
    <property type="term" value="C:cytosol"/>
    <property type="evidence" value="ECO:0007669"/>
    <property type="project" value="TreeGrafter"/>
</dbReference>
<organism evidence="2">
    <name type="scientific">Culicoides sonorensis</name>
    <name type="common">Biting midge</name>
    <dbReference type="NCBI Taxonomy" id="179676"/>
    <lineage>
        <taxon>Eukaryota</taxon>
        <taxon>Metazoa</taxon>
        <taxon>Ecdysozoa</taxon>
        <taxon>Arthropoda</taxon>
        <taxon>Hexapoda</taxon>
        <taxon>Insecta</taxon>
        <taxon>Pterygota</taxon>
        <taxon>Neoptera</taxon>
        <taxon>Endopterygota</taxon>
        <taxon>Diptera</taxon>
        <taxon>Nematocera</taxon>
        <taxon>Chironomoidea</taxon>
        <taxon>Ceratopogonidae</taxon>
        <taxon>Ceratopogoninae</taxon>
        <taxon>Culicoides</taxon>
        <taxon>Monoculicoides</taxon>
    </lineage>
</organism>
<evidence type="ECO:0000259" key="1">
    <source>
        <dbReference type="PROSITE" id="PS50097"/>
    </source>
</evidence>
<reference evidence="3" key="2">
    <citation type="submission" date="2018-07" db="EMBL/GenBank/DDBJ databases">
        <authorList>
            <person name="Quirk P.G."/>
            <person name="Krulwich T.A."/>
        </authorList>
    </citation>
    <scope>NUCLEOTIDE SEQUENCE</scope>
</reference>
<dbReference type="InterPro" id="IPR011333">
    <property type="entry name" value="SKP1/BTB/POZ_sf"/>
</dbReference>
<evidence type="ECO:0000313" key="3">
    <source>
        <dbReference type="EMBL" id="SSX18293.1"/>
    </source>
</evidence>
<feature type="domain" description="BTB" evidence="1">
    <location>
        <begin position="291"/>
        <end position="358"/>
    </location>
</feature>
<dbReference type="GO" id="GO:0022008">
    <property type="term" value="P:neurogenesis"/>
    <property type="evidence" value="ECO:0007669"/>
    <property type="project" value="TreeGrafter"/>
</dbReference>
<dbReference type="SUPFAM" id="SSF54695">
    <property type="entry name" value="POZ domain"/>
    <property type="match status" value="3"/>
</dbReference>
<gene>
    <name evidence="2" type="primary">CSON009033</name>
</gene>